<organism evidence="2 3">
    <name type="scientific">Myxococcus phage Mx8</name>
    <dbReference type="NCBI Taxonomy" id="49964"/>
    <lineage>
        <taxon>Viruses</taxon>
        <taxon>Duplodnaviria</taxon>
        <taxon>Heunggongvirae</taxon>
        <taxon>Uroviricota</taxon>
        <taxon>Caudoviricetes</taxon>
        <taxon>Myxoctovirus</taxon>
        <taxon>Myxoctovirus Mx8</taxon>
    </lineage>
</organism>
<dbReference type="RefSeq" id="NP_203475.1">
    <property type="nucleotide sequence ID" value="NC_003085.1"/>
</dbReference>
<evidence type="ECO:0000313" key="3">
    <source>
        <dbReference type="Proteomes" id="UP000002093"/>
    </source>
</evidence>
<accession>Q94MQ8</accession>
<protein>
    <submittedName>
        <fullName evidence="2">p61</fullName>
    </submittedName>
</protein>
<name>Q94MQ8_9CAUD</name>
<sequence>MFPLRVRQAQYDERFSGREPSALTERVKKASSEQNRSVNETRVTFTEIGVAAYEWMQAHAAELLAGGGASQEADDLVRTLLAEALEARKKPKK</sequence>
<proteinExistence type="predicted"/>
<dbReference type="EMBL" id="AF396866">
    <property type="protein sequence ID" value="AAK94396.1"/>
    <property type="molecule type" value="Genomic_DNA"/>
</dbReference>
<reference evidence="2 3" key="1">
    <citation type="submission" date="2001-06" db="EMBL/GenBank/DDBJ databases">
        <title>Genome organization of temperate Myxococcus phage Mx8.</title>
        <authorList>
            <person name="Youderian P."/>
            <person name="Walthers D."/>
            <person name="Salmi D."/>
            <person name="Magrini V."/>
            <person name="Hartzell P.L."/>
        </authorList>
    </citation>
    <scope>NUCLEOTIDE SEQUENCE [LARGE SCALE GENOMIC DNA]</scope>
</reference>
<evidence type="ECO:0000256" key="1">
    <source>
        <dbReference type="SAM" id="MobiDB-lite"/>
    </source>
</evidence>
<keyword evidence="3" id="KW-1185">Reference proteome</keyword>
<evidence type="ECO:0000313" key="2">
    <source>
        <dbReference type="EMBL" id="AAK94396.1"/>
    </source>
</evidence>
<dbReference type="Proteomes" id="UP000002093">
    <property type="component" value="Segment"/>
</dbReference>
<dbReference type="GeneID" id="921709"/>
<feature type="region of interest" description="Disordered" evidence="1">
    <location>
        <begin position="13"/>
        <end position="38"/>
    </location>
</feature>
<dbReference type="KEGG" id="vg:921709"/>